<dbReference type="KEGG" id="aft:BBF96_13670"/>
<dbReference type="OrthoDB" id="9772024at2"/>
<dbReference type="PANTHER" id="PTHR30404:SF0">
    <property type="entry name" value="N-ACETYLMURAMOYL-L-ALANINE AMIDASE AMIC"/>
    <property type="match status" value="1"/>
</dbReference>
<dbReference type="InterPro" id="IPR002508">
    <property type="entry name" value="MurNAc-LAA_cat"/>
</dbReference>
<evidence type="ECO:0000256" key="1">
    <source>
        <dbReference type="ARBA" id="ARBA00022801"/>
    </source>
</evidence>
<dbReference type="RefSeq" id="WP_127017698.1">
    <property type="nucleotide sequence ID" value="NZ_CP016379.1"/>
</dbReference>
<feature type="domain" description="MurNAc-LAA" evidence="2">
    <location>
        <begin position="72"/>
        <end position="183"/>
    </location>
</feature>
<dbReference type="Proteomes" id="UP000267250">
    <property type="component" value="Chromosome"/>
</dbReference>
<dbReference type="Pfam" id="PF01520">
    <property type="entry name" value="Amidase_3"/>
    <property type="match status" value="1"/>
</dbReference>
<keyword evidence="1" id="KW-0378">Hydrolase</keyword>
<protein>
    <recommendedName>
        <fullName evidence="2">MurNAc-LAA domain-containing protein</fullName>
    </recommendedName>
</protein>
<dbReference type="GO" id="GO:0030288">
    <property type="term" value="C:outer membrane-bounded periplasmic space"/>
    <property type="evidence" value="ECO:0007669"/>
    <property type="project" value="TreeGrafter"/>
</dbReference>
<dbReference type="InterPro" id="IPR050695">
    <property type="entry name" value="N-acetylmuramoyl_amidase_3"/>
</dbReference>
<evidence type="ECO:0000313" key="4">
    <source>
        <dbReference type="Proteomes" id="UP000267250"/>
    </source>
</evidence>
<organism evidence="3 4">
    <name type="scientific">Anoxybacter fermentans</name>
    <dbReference type="NCBI Taxonomy" id="1323375"/>
    <lineage>
        <taxon>Bacteria</taxon>
        <taxon>Bacillati</taxon>
        <taxon>Bacillota</taxon>
        <taxon>Clostridia</taxon>
        <taxon>Halanaerobiales</taxon>
        <taxon>Anoxybacter</taxon>
    </lineage>
</organism>
<name>A0A3S9T1A9_9FIRM</name>
<evidence type="ECO:0000313" key="3">
    <source>
        <dbReference type="EMBL" id="AZR74344.1"/>
    </source>
</evidence>
<dbReference type="Gene3D" id="3.40.630.40">
    <property type="entry name" value="Zn-dependent exopeptidases"/>
    <property type="match status" value="1"/>
</dbReference>
<evidence type="ECO:0000259" key="2">
    <source>
        <dbReference type="SMART" id="SM00646"/>
    </source>
</evidence>
<dbReference type="EMBL" id="CP016379">
    <property type="protein sequence ID" value="AZR74344.1"/>
    <property type="molecule type" value="Genomic_DNA"/>
</dbReference>
<dbReference type="GO" id="GO:0008745">
    <property type="term" value="F:N-acetylmuramoyl-L-alanine amidase activity"/>
    <property type="evidence" value="ECO:0007669"/>
    <property type="project" value="InterPro"/>
</dbReference>
<keyword evidence="4" id="KW-1185">Reference proteome</keyword>
<reference evidence="3 4" key="1">
    <citation type="submission" date="2016-07" db="EMBL/GenBank/DDBJ databases">
        <title>Genome and transcriptome analysis of iron-reducing fermentative bacteria Anoxybacter fermentans.</title>
        <authorList>
            <person name="Zeng X."/>
            <person name="Shao Z."/>
        </authorList>
    </citation>
    <scope>NUCLEOTIDE SEQUENCE [LARGE SCALE GENOMIC DNA]</scope>
    <source>
        <strain evidence="3 4">DY22613</strain>
    </source>
</reference>
<dbReference type="CDD" id="cd02696">
    <property type="entry name" value="MurNAc-LAA"/>
    <property type="match status" value="1"/>
</dbReference>
<accession>A0A3S9T1A9</accession>
<dbReference type="SUPFAM" id="SSF53187">
    <property type="entry name" value="Zn-dependent exopeptidases"/>
    <property type="match status" value="1"/>
</dbReference>
<sequence>MNRIICIDPGHGKPWPGAVFGFIKESEFVLNIAAHLAGELQKRGYFVVKTRYSNFALVSEREKLVEDLNTRAQIANMFKANIFISLHFNAHENHAANGVESWYFQGSVKGRHLAECIQNQLIKKFKMRNRGIKGTNKLIVLRKTLMPAVLIELGFISNPKDREIMASSDYPQNAACAIADGVDSYFQ</sequence>
<proteinExistence type="predicted"/>
<dbReference type="PANTHER" id="PTHR30404">
    <property type="entry name" value="N-ACETYLMURAMOYL-L-ALANINE AMIDASE"/>
    <property type="match status" value="1"/>
</dbReference>
<gene>
    <name evidence="3" type="ORF">BBF96_13670</name>
</gene>
<dbReference type="SMART" id="SM00646">
    <property type="entry name" value="Ami_3"/>
    <property type="match status" value="1"/>
</dbReference>
<dbReference type="GO" id="GO:0009253">
    <property type="term" value="P:peptidoglycan catabolic process"/>
    <property type="evidence" value="ECO:0007669"/>
    <property type="project" value="InterPro"/>
</dbReference>
<dbReference type="AlphaFoldDB" id="A0A3S9T1A9"/>